<gene>
    <name evidence="1" type="ORF">DYBT9623_05452</name>
</gene>
<keyword evidence="2" id="KW-1185">Reference proteome</keyword>
<comment type="caution">
    <text evidence="1">The sequence shown here is derived from an EMBL/GenBank/DDBJ whole genome shotgun (WGS) entry which is preliminary data.</text>
</comment>
<proteinExistence type="predicted"/>
<evidence type="ECO:0008006" key="3">
    <source>
        <dbReference type="Google" id="ProtNLM"/>
    </source>
</evidence>
<protein>
    <recommendedName>
        <fullName evidence="3">Lipoprotein</fullName>
    </recommendedName>
</protein>
<evidence type="ECO:0000313" key="1">
    <source>
        <dbReference type="EMBL" id="CAG5074764.1"/>
    </source>
</evidence>
<accession>A0ABM8UZE5</accession>
<evidence type="ECO:0000313" key="2">
    <source>
        <dbReference type="Proteomes" id="UP000679725"/>
    </source>
</evidence>
<reference evidence="1 2" key="1">
    <citation type="submission" date="2021-04" db="EMBL/GenBank/DDBJ databases">
        <authorList>
            <person name="Rodrigo-Torres L."/>
            <person name="Arahal R. D."/>
            <person name="Lucena T."/>
        </authorList>
    </citation>
    <scope>NUCLEOTIDE SEQUENCE [LARGE SCALE GENOMIC DNA]</scope>
    <source>
        <strain evidence="1 2">CECT 9623</strain>
    </source>
</reference>
<name>A0ABM8UZE5_9BACT</name>
<sequence>MVFALQTVGNMKKTILIYVSILIVAGSLSGCSDVEPERAAVITQRDYTMCGACGGWLVQIDSVWYRADVVAPYNKESTPVWIRFKKDESDGLKVWGRWINITSIRNRE</sequence>
<dbReference type="EMBL" id="CAJRAU010000014">
    <property type="protein sequence ID" value="CAG5074764.1"/>
    <property type="molecule type" value="Genomic_DNA"/>
</dbReference>
<dbReference type="Proteomes" id="UP000679725">
    <property type="component" value="Unassembled WGS sequence"/>
</dbReference>
<organism evidence="1 2">
    <name type="scientific">Dyadobacter linearis</name>
    <dbReference type="NCBI Taxonomy" id="2823330"/>
    <lineage>
        <taxon>Bacteria</taxon>
        <taxon>Pseudomonadati</taxon>
        <taxon>Bacteroidota</taxon>
        <taxon>Cytophagia</taxon>
        <taxon>Cytophagales</taxon>
        <taxon>Spirosomataceae</taxon>
        <taxon>Dyadobacter</taxon>
    </lineage>
</organism>